<keyword evidence="2 3" id="KW-0040">ANK repeat</keyword>
<protein>
    <recommendedName>
        <fullName evidence="5">SAM domain-containing protein</fullName>
    </recommendedName>
</protein>
<dbReference type="InterPro" id="IPR036770">
    <property type="entry name" value="Ankyrin_rpt-contain_sf"/>
</dbReference>
<proteinExistence type="predicted"/>
<dbReference type="Gene3D" id="1.25.40.20">
    <property type="entry name" value="Ankyrin repeat-containing domain"/>
    <property type="match status" value="1"/>
</dbReference>
<gene>
    <name evidence="6" type="ORF">H257_07148</name>
</gene>
<dbReference type="RefSeq" id="XP_009830887.1">
    <property type="nucleotide sequence ID" value="XM_009832585.1"/>
</dbReference>
<dbReference type="PANTHER" id="PTHR24174:SF16">
    <property type="entry name" value="CASKIN-2"/>
    <property type="match status" value="1"/>
</dbReference>
<dbReference type="EMBL" id="KI913127">
    <property type="protein sequence ID" value="ETV79951.1"/>
    <property type="molecule type" value="Genomic_DNA"/>
</dbReference>
<dbReference type="Gene3D" id="1.10.150.50">
    <property type="entry name" value="Transcription Factor, Ets-1"/>
    <property type="match status" value="1"/>
</dbReference>
<feature type="repeat" description="ANK" evidence="3">
    <location>
        <begin position="61"/>
        <end position="93"/>
    </location>
</feature>
<dbReference type="STRING" id="112090.W4GKR9"/>
<dbReference type="InterPro" id="IPR013761">
    <property type="entry name" value="SAM/pointed_sf"/>
</dbReference>
<dbReference type="PANTHER" id="PTHR24174">
    <property type="entry name" value="ANKYRIN REPEAT AND STERILE ALPHA MOTIF DOMAIN-CONTAINING PROTEIN 1"/>
    <property type="match status" value="1"/>
</dbReference>
<dbReference type="SUPFAM" id="SSF47769">
    <property type="entry name" value="SAM/Pointed domain"/>
    <property type="match status" value="1"/>
</dbReference>
<dbReference type="InterPro" id="IPR033635">
    <property type="entry name" value="ANKS1/Caskin"/>
</dbReference>
<dbReference type="VEuPathDB" id="FungiDB:H257_07148"/>
<feature type="repeat" description="ANK" evidence="3">
    <location>
        <begin position="94"/>
        <end position="119"/>
    </location>
</feature>
<evidence type="ECO:0000256" key="1">
    <source>
        <dbReference type="ARBA" id="ARBA00022737"/>
    </source>
</evidence>
<feature type="compositionally biased region" description="Acidic residues" evidence="4">
    <location>
        <begin position="239"/>
        <end position="251"/>
    </location>
</feature>
<evidence type="ECO:0000256" key="3">
    <source>
        <dbReference type="PROSITE-ProRule" id="PRU00023"/>
    </source>
</evidence>
<evidence type="ECO:0000313" key="6">
    <source>
        <dbReference type="EMBL" id="ETV79951.1"/>
    </source>
</evidence>
<name>W4GKR9_APHAT</name>
<dbReference type="PROSITE" id="PS50105">
    <property type="entry name" value="SAM_DOMAIN"/>
    <property type="match status" value="1"/>
</dbReference>
<evidence type="ECO:0000256" key="2">
    <source>
        <dbReference type="ARBA" id="ARBA00023043"/>
    </source>
</evidence>
<dbReference type="SMART" id="SM00454">
    <property type="entry name" value="SAM"/>
    <property type="match status" value="1"/>
</dbReference>
<dbReference type="AlphaFoldDB" id="W4GKR9"/>
<feature type="region of interest" description="Disordered" evidence="4">
    <location>
        <begin position="224"/>
        <end position="251"/>
    </location>
</feature>
<dbReference type="GeneID" id="20809144"/>
<dbReference type="SUPFAM" id="SSF48403">
    <property type="entry name" value="Ankyrin repeat"/>
    <property type="match status" value="1"/>
</dbReference>
<feature type="domain" description="SAM" evidence="5">
    <location>
        <begin position="156"/>
        <end position="212"/>
    </location>
</feature>
<dbReference type="InterPro" id="IPR002110">
    <property type="entry name" value="Ankyrin_rpt"/>
</dbReference>
<dbReference type="InterPro" id="IPR001660">
    <property type="entry name" value="SAM"/>
</dbReference>
<dbReference type="SMART" id="SM00248">
    <property type="entry name" value="ANK"/>
    <property type="match status" value="3"/>
</dbReference>
<dbReference type="PROSITE" id="PS50088">
    <property type="entry name" value="ANK_REPEAT"/>
    <property type="match status" value="2"/>
</dbReference>
<reference evidence="6" key="1">
    <citation type="submission" date="2013-12" db="EMBL/GenBank/DDBJ databases">
        <title>The Genome Sequence of Aphanomyces astaci APO3.</title>
        <authorList>
            <consortium name="The Broad Institute Genomics Platform"/>
            <person name="Russ C."/>
            <person name="Tyler B."/>
            <person name="van West P."/>
            <person name="Dieguez-Uribeondo J."/>
            <person name="Young S.K."/>
            <person name="Zeng Q."/>
            <person name="Gargeya S."/>
            <person name="Fitzgerald M."/>
            <person name="Abouelleil A."/>
            <person name="Alvarado L."/>
            <person name="Chapman S.B."/>
            <person name="Gainer-Dewar J."/>
            <person name="Goldberg J."/>
            <person name="Griggs A."/>
            <person name="Gujja S."/>
            <person name="Hansen M."/>
            <person name="Howarth C."/>
            <person name="Imamovic A."/>
            <person name="Ireland A."/>
            <person name="Larimer J."/>
            <person name="McCowan C."/>
            <person name="Murphy C."/>
            <person name="Pearson M."/>
            <person name="Poon T.W."/>
            <person name="Priest M."/>
            <person name="Roberts A."/>
            <person name="Saif S."/>
            <person name="Shea T."/>
            <person name="Sykes S."/>
            <person name="Wortman J."/>
            <person name="Nusbaum C."/>
            <person name="Birren B."/>
        </authorList>
    </citation>
    <scope>NUCLEOTIDE SEQUENCE [LARGE SCALE GENOMIC DNA]</scope>
    <source>
        <strain evidence="6">APO3</strain>
    </source>
</reference>
<dbReference type="OrthoDB" id="194358at2759"/>
<dbReference type="PROSITE" id="PS50297">
    <property type="entry name" value="ANK_REP_REGION"/>
    <property type="match status" value="2"/>
</dbReference>
<dbReference type="Pfam" id="PF00536">
    <property type="entry name" value="SAM_1"/>
    <property type="match status" value="1"/>
</dbReference>
<keyword evidence="1" id="KW-0677">Repeat</keyword>
<accession>W4GKR9</accession>
<sequence length="251" mass="26657">MGPTDASKVNDDDDLLDAGSPTGTLRWTPLQYACAAGDIAVATTLLENDNNLVHQVGQTQGKYTALHVAVQSGHKDIVQLLLAHGAVVDAADTRGFTPLHIAATMGLLDMVALLLQANATQQPSKAGTLPIECAHATGFDEITALLGPSTPSTSPPSDSGVRDWLASIGLGQYAHAFVQAGFDDVNFLHENGLTTEDVVALGVVKRGHQLKLKRLYQIDRFIHKPDDDTDSHYTSSDNSSEDDSSEGDDDE</sequence>
<evidence type="ECO:0000259" key="5">
    <source>
        <dbReference type="PROSITE" id="PS50105"/>
    </source>
</evidence>
<organism evidence="6">
    <name type="scientific">Aphanomyces astaci</name>
    <name type="common">Crayfish plague agent</name>
    <dbReference type="NCBI Taxonomy" id="112090"/>
    <lineage>
        <taxon>Eukaryota</taxon>
        <taxon>Sar</taxon>
        <taxon>Stramenopiles</taxon>
        <taxon>Oomycota</taxon>
        <taxon>Saprolegniomycetes</taxon>
        <taxon>Saprolegniales</taxon>
        <taxon>Verrucalvaceae</taxon>
        <taxon>Aphanomyces</taxon>
    </lineage>
</organism>
<feature type="region of interest" description="Disordered" evidence="4">
    <location>
        <begin position="1"/>
        <end position="20"/>
    </location>
</feature>
<evidence type="ECO:0000256" key="4">
    <source>
        <dbReference type="SAM" id="MobiDB-lite"/>
    </source>
</evidence>
<dbReference type="Pfam" id="PF12796">
    <property type="entry name" value="Ank_2"/>
    <property type="match status" value="1"/>
</dbReference>